<dbReference type="Proteomes" id="UP000466187">
    <property type="component" value="Chromosome"/>
</dbReference>
<sequence>MTDEPVPGLQQLPAEALHQLAAEFSMLAQLPTARTAAAWADGWCWRIDRPMGLDDRADLQPPGLDTLRVGELVVLRDHFGQSRWCCSPTPGLAAWCRQLVEALVDEFDRRVWVRANEEARFQIIAAEENRRDREGKAPPDLRGLPTWKEISSPPDA</sequence>
<evidence type="ECO:0000313" key="2">
    <source>
        <dbReference type="EMBL" id="BBZ17148.1"/>
    </source>
</evidence>
<feature type="compositionally biased region" description="Basic and acidic residues" evidence="1">
    <location>
        <begin position="128"/>
        <end position="139"/>
    </location>
</feature>
<evidence type="ECO:0000313" key="3">
    <source>
        <dbReference type="Proteomes" id="UP000466187"/>
    </source>
</evidence>
<dbReference type="RefSeq" id="WP_163685900.1">
    <property type="nucleotide sequence ID" value="NZ_AP022608.1"/>
</dbReference>
<dbReference type="AlphaFoldDB" id="A0A7I7WMQ7"/>
<evidence type="ECO:0000256" key="1">
    <source>
        <dbReference type="SAM" id="MobiDB-lite"/>
    </source>
</evidence>
<organism evidence="2 3">
    <name type="scientific">Mycolicibacterium gadium</name>
    <name type="common">Mycobacterium gadium</name>
    <dbReference type="NCBI Taxonomy" id="1794"/>
    <lineage>
        <taxon>Bacteria</taxon>
        <taxon>Bacillati</taxon>
        <taxon>Actinomycetota</taxon>
        <taxon>Actinomycetes</taxon>
        <taxon>Mycobacteriales</taxon>
        <taxon>Mycobacteriaceae</taxon>
        <taxon>Mycolicibacterium</taxon>
    </lineage>
</organism>
<accession>A0A7I7WMQ7</accession>
<protein>
    <submittedName>
        <fullName evidence="2">Uncharacterized protein</fullName>
    </submittedName>
</protein>
<reference evidence="2 3" key="1">
    <citation type="journal article" date="2019" name="Emerg. Microbes Infect.">
        <title>Comprehensive subspecies identification of 175 nontuberculous mycobacteria species based on 7547 genomic profiles.</title>
        <authorList>
            <person name="Matsumoto Y."/>
            <person name="Kinjo T."/>
            <person name="Motooka D."/>
            <person name="Nabeya D."/>
            <person name="Jung N."/>
            <person name="Uechi K."/>
            <person name="Horii T."/>
            <person name="Iida T."/>
            <person name="Fujita J."/>
            <person name="Nakamura S."/>
        </authorList>
    </citation>
    <scope>NUCLEOTIDE SEQUENCE [LARGE SCALE GENOMIC DNA]</scope>
    <source>
        <strain evidence="2 3">JCM 12688</strain>
    </source>
</reference>
<dbReference type="KEGG" id="mgad:MGAD_14830"/>
<name>A0A7I7WMQ7_MYCGU</name>
<proteinExistence type="predicted"/>
<gene>
    <name evidence="2" type="ORF">MGAD_14830</name>
</gene>
<dbReference type="EMBL" id="AP022608">
    <property type="protein sequence ID" value="BBZ17148.1"/>
    <property type="molecule type" value="Genomic_DNA"/>
</dbReference>
<feature type="region of interest" description="Disordered" evidence="1">
    <location>
        <begin position="128"/>
        <end position="156"/>
    </location>
</feature>